<dbReference type="SMART" id="SM00267">
    <property type="entry name" value="GGDEF"/>
    <property type="match status" value="1"/>
</dbReference>
<name>A0AAE3KQK7_9CYAN</name>
<dbReference type="InterPro" id="IPR029787">
    <property type="entry name" value="Nucleotide_cyclase"/>
</dbReference>
<feature type="domain" description="GGDEF" evidence="2">
    <location>
        <begin position="26"/>
        <end position="192"/>
    </location>
</feature>
<evidence type="ECO:0000256" key="1">
    <source>
        <dbReference type="SAM" id="MobiDB-lite"/>
    </source>
</evidence>
<gene>
    <name evidence="3" type="ORF">NJ959_29495</name>
</gene>
<proteinExistence type="predicted"/>
<protein>
    <submittedName>
        <fullName evidence="3">Diguanylate cyclase</fullName>
        <ecNumber evidence="3">2.7.7.65</ecNumber>
    </submittedName>
</protein>
<dbReference type="PROSITE" id="PS50887">
    <property type="entry name" value="GGDEF"/>
    <property type="match status" value="1"/>
</dbReference>
<dbReference type="EMBL" id="JAMZMM010000663">
    <property type="protein sequence ID" value="MCP2732569.1"/>
    <property type="molecule type" value="Genomic_DNA"/>
</dbReference>
<evidence type="ECO:0000313" key="4">
    <source>
        <dbReference type="Proteomes" id="UP001204953"/>
    </source>
</evidence>
<dbReference type="InterPro" id="IPR000160">
    <property type="entry name" value="GGDEF_dom"/>
</dbReference>
<dbReference type="RefSeq" id="WP_254015276.1">
    <property type="nucleotide sequence ID" value="NZ_JAMZMM010000663.1"/>
</dbReference>
<dbReference type="SUPFAM" id="SSF55073">
    <property type="entry name" value="Nucleotide cyclase"/>
    <property type="match status" value="1"/>
</dbReference>
<feature type="region of interest" description="Disordered" evidence="1">
    <location>
        <begin position="1"/>
        <end position="25"/>
    </location>
</feature>
<evidence type="ECO:0000259" key="2">
    <source>
        <dbReference type="PROSITE" id="PS50887"/>
    </source>
</evidence>
<dbReference type="Gene3D" id="3.30.70.270">
    <property type="match status" value="1"/>
</dbReference>
<keyword evidence="3" id="KW-0548">Nucleotidyltransferase</keyword>
<dbReference type="GO" id="GO:0052621">
    <property type="term" value="F:diguanylate cyclase activity"/>
    <property type="evidence" value="ECO:0007669"/>
    <property type="project" value="UniProtKB-EC"/>
</dbReference>
<accession>A0AAE3KQK7</accession>
<dbReference type="Pfam" id="PF00990">
    <property type="entry name" value="GGDEF"/>
    <property type="match status" value="1"/>
</dbReference>
<keyword evidence="3" id="KW-0808">Transferase</keyword>
<dbReference type="AlphaFoldDB" id="A0AAE3KQK7"/>
<dbReference type="Proteomes" id="UP001204953">
    <property type="component" value="Unassembled WGS sequence"/>
</dbReference>
<organism evidence="3 4">
    <name type="scientific">Limnofasciculus baicalensis BBK-W-15</name>
    <dbReference type="NCBI Taxonomy" id="2699891"/>
    <lineage>
        <taxon>Bacteria</taxon>
        <taxon>Bacillati</taxon>
        <taxon>Cyanobacteriota</taxon>
        <taxon>Cyanophyceae</taxon>
        <taxon>Coleofasciculales</taxon>
        <taxon>Coleofasciculaceae</taxon>
        <taxon>Limnofasciculus</taxon>
        <taxon>Limnofasciculus baicalensis</taxon>
    </lineage>
</organism>
<reference evidence="3" key="1">
    <citation type="submission" date="2022-06" db="EMBL/GenBank/DDBJ databases">
        <title>New cyanobacteria of genus Symplocastrum in benthos of Lake Baikal.</title>
        <authorList>
            <person name="Sorokovikova E."/>
            <person name="Tikhonova I."/>
            <person name="Krasnopeev A."/>
            <person name="Evseev P."/>
            <person name="Gladkikh A."/>
            <person name="Belykh O."/>
        </authorList>
    </citation>
    <scope>NUCLEOTIDE SEQUENCE</scope>
    <source>
        <strain evidence="3">BBK-W-15</strain>
    </source>
</reference>
<evidence type="ECO:0000313" key="3">
    <source>
        <dbReference type="EMBL" id="MCP2732569.1"/>
    </source>
</evidence>
<dbReference type="InterPro" id="IPR043128">
    <property type="entry name" value="Rev_trsase/Diguanyl_cyclase"/>
</dbReference>
<comment type="caution">
    <text evidence="3">The sequence shown here is derived from an EMBL/GenBank/DDBJ whole genome shotgun (WGS) entry which is preliminary data.</text>
</comment>
<sequence>MQQADDRQAQVDPGEGSAASESGEVGTLASLLKDSSEFGPLTGVYARGMFNSLIRTALEGKPSDGKSPMLLQVGLDASTLDEPVSDDDADERIVRLANVLARQFGPQGVAVCRLSHELFAVVLSSSDDRLAQSTIESVQKELGTIQPTMSISFGAARFGGAVKSAHELVVAATKALQVNRLRGKNGVAASKAA</sequence>
<dbReference type="EC" id="2.7.7.65" evidence="3"/>
<keyword evidence="4" id="KW-1185">Reference proteome</keyword>